<dbReference type="AlphaFoldDB" id="A0A439CY36"/>
<dbReference type="Proteomes" id="UP000286045">
    <property type="component" value="Unassembled WGS sequence"/>
</dbReference>
<dbReference type="EMBL" id="RYZI01000287">
    <property type="protein sequence ID" value="RWA07048.1"/>
    <property type="molecule type" value="Genomic_DNA"/>
</dbReference>
<dbReference type="STRING" id="363999.A0A439CY36"/>
<organism evidence="1 2">
    <name type="scientific">Xylaria grammica</name>
    <dbReference type="NCBI Taxonomy" id="363999"/>
    <lineage>
        <taxon>Eukaryota</taxon>
        <taxon>Fungi</taxon>
        <taxon>Dikarya</taxon>
        <taxon>Ascomycota</taxon>
        <taxon>Pezizomycotina</taxon>
        <taxon>Sordariomycetes</taxon>
        <taxon>Xylariomycetidae</taxon>
        <taxon>Xylariales</taxon>
        <taxon>Xylariaceae</taxon>
        <taxon>Xylaria</taxon>
    </lineage>
</organism>
<evidence type="ECO:0000313" key="2">
    <source>
        <dbReference type="Proteomes" id="UP000286045"/>
    </source>
</evidence>
<dbReference type="PANTHER" id="PTHR40788:SF2">
    <property type="entry name" value="CLR5 DOMAIN-CONTAINING PROTEIN"/>
    <property type="match status" value="1"/>
</dbReference>
<comment type="caution">
    <text evidence="1">The sequence shown here is derived from an EMBL/GenBank/DDBJ whole genome shotgun (WGS) entry which is preliminary data.</text>
</comment>
<gene>
    <name evidence="1" type="ORF">EKO27_g8061</name>
</gene>
<reference evidence="1 2" key="1">
    <citation type="submission" date="2018-12" db="EMBL/GenBank/DDBJ databases">
        <title>Draft genome sequence of Xylaria grammica IHI A82.</title>
        <authorList>
            <person name="Buettner E."/>
            <person name="Kellner H."/>
        </authorList>
    </citation>
    <scope>NUCLEOTIDE SEQUENCE [LARGE SCALE GENOMIC DNA]</scope>
    <source>
        <strain evidence="1 2">IHI A82</strain>
    </source>
</reference>
<evidence type="ECO:0000313" key="1">
    <source>
        <dbReference type="EMBL" id="RWA07048.1"/>
    </source>
</evidence>
<sequence>MDPRFHQQLEAAVAQGGTAWLKIIRLPNDIVDADRGIDGKPIKKISPDEASKLARQRSQSVLQSFVVLNDIIGRYEVAIRKRWAKKNTRQREQLLLRAWPGMATTSRPDLKAFQRGLPSQPRDVYMWPSINLEDLSSGNTLLRLLNTRGRHWPATFATIDGDSMRLGDRSGALPIEKVYRHEMVLKGNTPETYGIIKPIEYQSVSDMMGNVRLGAAKGLRILEIQERILQFLRSICAIILHDKNLDNPLDPVVPEPEALPVPTGEWLSSASAAQAAPYEVPRNIDLNRIKSITASRIAEAQDHLWSLREDPSYFSDYIRNRSEHSYDMIFDTTRKHQPKVSDVLKESPFWDRVVNHAVYEAYEDIFHWRLFDQQLDNIIQLQTPPRGVRQIEKCHENVRKLKMILEVTYIPILVHKFETFFAASPPVRDLFQRQPNLQDPSNVSISPRRDLDMKDDLLWIWATVCEKGTYEICGLELLAVEVDRLIRDKTQKGRITAMVAQVFSDIGLAGALQNQLRIKFPRIFDKGEYHDWVDENAFGDWASELSDRQFRLGDLGNPTSRRFFYPLNKPRTETNTRALQEAERCLDAFWNKFDELVDRTLTYKSCDDLREMLPKNRQFLRTPDWVEPEPLPEKKLRDESQEASNLPINFGSDQEQPIYEPMVPKMKVKTRGTPNPIAPQSLADIDSQLSDNPQTRVFSVRQRAYKVFSTLFYEPNAAEQPGEIAWTEFLHAMNTIGFVPEKLYGSVWQFTPQDVSQGGAEYAIRFHEPHPSSKLAFRTARRIGRRLTRTYGLNGSSFVVK</sequence>
<dbReference type="PANTHER" id="PTHR40788">
    <property type="entry name" value="CLR5 DOMAIN-CONTAINING PROTEIN-RELATED"/>
    <property type="match status" value="1"/>
</dbReference>
<proteinExistence type="predicted"/>
<keyword evidence="2" id="KW-1185">Reference proteome</keyword>
<protein>
    <submittedName>
        <fullName evidence="1">Uncharacterized protein</fullName>
    </submittedName>
</protein>
<accession>A0A439CY36</accession>
<name>A0A439CY36_9PEZI</name>